<reference evidence="1" key="1">
    <citation type="submission" date="2014-09" db="EMBL/GenBank/DDBJ databases">
        <authorList>
            <person name="Magalhaes I.L.F."/>
            <person name="Oliveira U."/>
            <person name="Santos F.R."/>
            <person name="Vidigal T.H.D.A."/>
            <person name="Brescovit A.D."/>
            <person name="Santos A.J."/>
        </authorList>
    </citation>
    <scope>NUCLEOTIDE SEQUENCE</scope>
    <source>
        <tissue evidence="1">Shoot tissue taken approximately 20 cm above the soil surface</tissue>
    </source>
</reference>
<dbReference type="AlphaFoldDB" id="A0A0A9G4G2"/>
<protein>
    <submittedName>
        <fullName evidence="1">A4</fullName>
    </submittedName>
</protein>
<reference evidence="1" key="2">
    <citation type="journal article" date="2015" name="Data Brief">
        <title>Shoot transcriptome of the giant reed, Arundo donax.</title>
        <authorList>
            <person name="Barrero R.A."/>
            <person name="Guerrero F.D."/>
            <person name="Moolhuijzen P."/>
            <person name="Goolsby J.A."/>
            <person name="Tidwell J."/>
            <person name="Bellgard S.E."/>
            <person name="Bellgard M.I."/>
        </authorList>
    </citation>
    <scope>NUCLEOTIDE SEQUENCE</scope>
    <source>
        <tissue evidence="1">Shoot tissue taken approximately 20 cm above the soil surface</tissue>
    </source>
</reference>
<sequence>MAIHKQGWNALKTTYLDKQNVRPHLGRLKNTFLQALKMLPHGRDD</sequence>
<dbReference type="EMBL" id="GBRH01177931">
    <property type="protein sequence ID" value="JAE19965.1"/>
    <property type="molecule type" value="Transcribed_RNA"/>
</dbReference>
<name>A0A0A9G4G2_ARUDO</name>
<organism evidence="1">
    <name type="scientific">Arundo donax</name>
    <name type="common">Giant reed</name>
    <name type="synonym">Donax arundinaceus</name>
    <dbReference type="NCBI Taxonomy" id="35708"/>
    <lineage>
        <taxon>Eukaryota</taxon>
        <taxon>Viridiplantae</taxon>
        <taxon>Streptophyta</taxon>
        <taxon>Embryophyta</taxon>
        <taxon>Tracheophyta</taxon>
        <taxon>Spermatophyta</taxon>
        <taxon>Magnoliopsida</taxon>
        <taxon>Liliopsida</taxon>
        <taxon>Poales</taxon>
        <taxon>Poaceae</taxon>
        <taxon>PACMAD clade</taxon>
        <taxon>Arundinoideae</taxon>
        <taxon>Arundineae</taxon>
        <taxon>Arundo</taxon>
    </lineage>
</organism>
<proteinExistence type="predicted"/>
<accession>A0A0A9G4G2</accession>
<evidence type="ECO:0000313" key="1">
    <source>
        <dbReference type="EMBL" id="JAE19965.1"/>
    </source>
</evidence>